<feature type="domain" description="Alanine racemase N-terminal" evidence="5">
    <location>
        <begin position="8"/>
        <end position="229"/>
    </location>
</feature>
<keyword evidence="1 2" id="KW-0663">Pyridoxal phosphate</keyword>
<dbReference type="CDD" id="cd06824">
    <property type="entry name" value="PLPDE_III_Yggs_like"/>
    <property type="match status" value="1"/>
</dbReference>
<evidence type="ECO:0000259" key="5">
    <source>
        <dbReference type="Pfam" id="PF01168"/>
    </source>
</evidence>
<dbReference type="SUPFAM" id="SSF51419">
    <property type="entry name" value="PLP-binding barrel"/>
    <property type="match status" value="1"/>
</dbReference>
<reference evidence="7" key="1">
    <citation type="journal article" date="2022" name="Front. Microbiol.">
        <title>New perspectives on an old grouping: The genomic and phenotypic variability of Oxalobacter formigenes and the implications for calcium oxalate stone prevention.</title>
        <authorList>
            <person name="Chmiel J.A."/>
            <person name="Carr C."/>
            <person name="Stuivenberg G.A."/>
            <person name="Venema R."/>
            <person name="Chanyi R.M."/>
            <person name="Al K.F."/>
            <person name="Giguere D."/>
            <person name="Say H."/>
            <person name="Akouris P.P."/>
            <person name="Dominguez Romero S.A."/>
            <person name="Kwong A."/>
            <person name="Tai V."/>
            <person name="Koval S.F."/>
            <person name="Razvi H."/>
            <person name="Bjazevic J."/>
            <person name="Burton J.P."/>
        </authorList>
    </citation>
    <scope>NUCLEOTIDE SEQUENCE</scope>
    <source>
        <strain evidence="7">HOxNP-1</strain>
    </source>
</reference>
<evidence type="ECO:0000256" key="3">
    <source>
        <dbReference type="PIRSR" id="PIRSR004848-1"/>
    </source>
</evidence>
<dbReference type="PANTHER" id="PTHR10146">
    <property type="entry name" value="PROLINE SYNTHETASE CO-TRANSCRIBED BACTERIAL HOMOLOG PROTEIN"/>
    <property type="match status" value="1"/>
</dbReference>
<evidence type="ECO:0000313" key="6">
    <source>
        <dbReference type="EMBL" id="WAV91417.1"/>
    </source>
</evidence>
<evidence type="ECO:0000313" key="8">
    <source>
        <dbReference type="Proteomes" id="UP001164794"/>
    </source>
</evidence>
<dbReference type="EMBL" id="CP098251">
    <property type="protein sequence ID" value="WAV91417.1"/>
    <property type="molecule type" value="Genomic_DNA"/>
</dbReference>
<dbReference type="PANTHER" id="PTHR10146:SF14">
    <property type="entry name" value="PYRIDOXAL PHOSPHATE HOMEOSTASIS PROTEIN"/>
    <property type="match status" value="1"/>
</dbReference>
<dbReference type="Proteomes" id="UP001164819">
    <property type="component" value="Chromosome"/>
</dbReference>
<comment type="function">
    <text evidence="2">Pyridoxal 5'-phosphate (PLP)-binding protein, which is involved in PLP homeostasis.</text>
</comment>
<organism evidence="6">
    <name type="scientific">Oxalobacter aliiformigenes</name>
    <dbReference type="NCBI Taxonomy" id="2946593"/>
    <lineage>
        <taxon>Bacteria</taxon>
        <taxon>Pseudomonadati</taxon>
        <taxon>Pseudomonadota</taxon>
        <taxon>Betaproteobacteria</taxon>
        <taxon>Burkholderiales</taxon>
        <taxon>Oxalobacteraceae</taxon>
        <taxon>Oxalobacter</taxon>
    </lineage>
</organism>
<dbReference type="PIRSF" id="PIRSF004848">
    <property type="entry name" value="YBL036c_PLPDEIII"/>
    <property type="match status" value="1"/>
</dbReference>
<dbReference type="InterPro" id="IPR029066">
    <property type="entry name" value="PLP-binding_barrel"/>
</dbReference>
<feature type="modified residue" description="N6-(pyridoxal phosphate)lysine" evidence="2 3">
    <location>
        <position position="36"/>
    </location>
</feature>
<dbReference type="HAMAP" id="MF_02087">
    <property type="entry name" value="PLP_homeostasis"/>
    <property type="match status" value="1"/>
</dbReference>
<comment type="similarity">
    <text evidence="2 4">Belongs to the pyridoxal phosphate-binding protein YggS/PROSC family.</text>
</comment>
<dbReference type="RefSeq" id="WP_269264661.1">
    <property type="nucleotide sequence ID" value="NZ_CP098248.1"/>
</dbReference>
<dbReference type="InterPro" id="IPR011078">
    <property type="entry name" value="PyrdxlP_homeostasis"/>
</dbReference>
<keyword evidence="8" id="KW-1185">Reference proteome</keyword>
<dbReference type="AlphaFoldDB" id="A0A9E9LMU5"/>
<evidence type="ECO:0000313" key="7">
    <source>
        <dbReference type="EMBL" id="WAV97192.1"/>
    </source>
</evidence>
<reference evidence="6" key="2">
    <citation type="journal article" date="2022" name="Front. Microbiol.">
        <title>New perspectives on an old grouping: The genomic and phenotypic variability of Oxalobacter formigenes and the implications for calcium oxalate stone prevention.</title>
        <authorList>
            <person name="Chmiel J.A."/>
            <person name="Carr C."/>
            <person name="Stuivenberg G.A."/>
            <person name="Venema R."/>
            <person name="Chanyi R.M."/>
            <person name="Al K.F."/>
            <person name="Giguere D."/>
            <person name="Say H."/>
            <person name="Akouris P.P."/>
            <person name="Dominguez Romero S.A."/>
            <person name="Kwong A."/>
            <person name="Tai V."/>
            <person name="Koval S.F."/>
            <person name="Razvi H."/>
            <person name="Bjazevic J."/>
            <person name="Burton J.P."/>
        </authorList>
    </citation>
    <scope>NUCLEOTIDE SEQUENCE</scope>
    <source>
        <strain evidence="6">OxK</strain>
    </source>
</reference>
<dbReference type="InterPro" id="IPR001608">
    <property type="entry name" value="Ala_racemase_N"/>
</dbReference>
<evidence type="ECO:0000256" key="1">
    <source>
        <dbReference type="ARBA" id="ARBA00022898"/>
    </source>
</evidence>
<protein>
    <recommendedName>
        <fullName evidence="2">Pyridoxal phosphate homeostasis protein</fullName>
        <shortName evidence="2">PLP homeostasis protein</shortName>
    </recommendedName>
</protein>
<dbReference type="Gene3D" id="3.20.20.10">
    <property type="entry name" value="Alanine racemase"/>
    <property type="match status" value="1"/>
</dbReference>
<dbReference type="NCBIfam" id="TIGR00044">
    <property type="entry name" value="YggS family pyridoxal phosphate-dependent enzyme"/>
    <property type="match status" value="1"/>
</dbReference>
<accession>A0A9E9LMU5</accession>
<gene>
    <name evidence="7" type="ORF">NB645_00040</name>
    <name evidence="6" type="ORF">NB646_01225</name>
</gene>
<comment type="cofactor">
    <cofactor evidence="3">
        <name>pyridoxal 5'-phosphate</name>
        <dbReference type="ChEBI" id="CHEBI:597326"/>
    </cofactor>
</comment>
<proteinExistence type="inferred from homology"/>
<dbReference type="GO" id="GO:0030170">
    <property type="term" value="F:pyridoxal phosphate binding"/>
    <property type="evidence" value="ECO:0007669"/>
    <property type="project" value="UniProtKB-UniRule"/>
</dbReference>
<dbReference type="Proteomes" id="UP001164794">
    <property type="component" value="Chromosome"/>
</dbReference>
<dbReference type="PROSITE" id="PS01211">
    <property type="entry name" value="UPF0001"/>
    <property type="match status" value="1"/>
</dbReference>
<evidence type="ECO:0000256" key="4">
    <source>
        <dbReference type="RuleBase" id="RU004514"/>
    </source>
</evidence>
<evidence type="ECO:0000256" key="2">
    <source>
        <dbReference type="HAMAP-Rule" id="MF_02087"/>
    </source>
</evidence>
<dbReference type="EMBL" id="CP098248">
    <property type="protein sequence ID" value="WAV97192.1"/>
    <property type="molecule type" value="Genomic_DNA"/>
</dbReference>
<sequence>MSIITDHLKEVKERINQAAQKAERDPSGILLLAVSKTQPVEAILEAAAAGQNAFGENYEQEAVAKIRSIRTNHPDLKLEWHFIGPIQSNKTRAIAEYFDWVHSVDRERIAKRLSDQRPADLPPLNICLQINISGETSKSGISPENLPGLAKAVSVMPRLKLRGLMAIPEPETDPDKQRKPFRAMKALFRQLQEAGFELDTLSMGMSGDMNTAIDEGATTVRIGTAIFGPRNYPVQQ</sequence>
<dbReference type="FunFam" id="3.20.20.10:FF:000018">
    <property type="entry name" value="Pyridoxal phosphate homeostasis protein"/>
    <property type="match status" value="1"/>
</dbReference>
<dbReference type="Pfam" id="PF01168">
    <property type="entry name" value="Ala_racemase_N"/>
    <property type="match status" value="1"/>
</dbReference>
<name>A0A9E9LMU5_9BURK</name>